<organism evidence="3 4">
    <name type="scientific">Cylicostephanus goldi</name>
    <name type="common">Nematode worm</name>
    <dbReference type="NCBI Taxonomy" id="71465"/>
    <lineage>
        <taxon>Eukaryota</taxon>
        <taxon>Metazoa</taxon>
        <taxon>Ecdysozoa</taxon>
        <taxon>Nematoda</taxon>
        <taxon>Chromadorea</taxon>
        <taxon>Rhabditida</taxon>
        <taxon>Rhabditina</taxon>
        <taxon>Rhabditomorpha</taxon>
        <taxon>Strongyloidea</taxon>
        <taxon>Strongylidae</taxon>
        <taxon>Cylicostephanus</taxon>
    </lineage>
</organism>
<feature type="compositionally biased region" description="Polar residues" evidence="1">
    <location>
        <begin position="48"/>
        <end position="57"/>
    </location>
</feature>
<keyword evidence="4" id="KW-1185">Reference proteome</keyword>
<dbReference type="AlphaFoldDB" id="A0A3P6RZS7"/>
<keyword evidence="2" id="KW-0472">Membrane</keyword>
<dbReference type="EMBL" id="UYRV01002975">
    <property type="protein sequence ID" value="VDK49584.1"/>
    <property type="molecule type" value="Genomic_DNA"/>
</dbReference>
<evidence type="ECO:0000313" key="4">
    <source>
        <dbReference type="Proteomes" id="UP000271889"/>
    </source>
</evidence>
<keyword evidence="2" id="KW-0812">Transmembrane</keyword>
<gene>
    <name evidence="3" type="ORF">CGOC_LOCUS1553</name>
</gene>
<feature type="region of interest" description="Disordered" evidence="1">
    <location>
        <begin position="48"/>
        <end position="83"/>
    </location>
</feature>
<accession>A0A3P6RZS7</accession>
<proteinExistence type="predicted"/>
<name>A0A3P6RZS7_CYLGO</name>
<keyword evidence="2" id="KW-1133">Transmembrane helix</keyword>
<sequence length="83" mass="8978">MREDCSYFTDDTFQFLHDSVIIIVPLVGMTALLAIMAATGCCKKLCSNDGTKSSQGSRGIEAGEDSRKFIEEGAPLTSEERSP</sequence>
<reference evidence="3 4" key="1">
    <citation type="submission" date="2018-11" db="EMBL/GenBank/DDBJ databases">
        <authorList>
            <consortium name="Pathogen Informatics"/>
        </authorList>
    </citation>
    <scope>NUCLEOTIDE SEQUENCE [LARGE SCALE GENOMIC DNA]</scope>
</reference>
<evidence type="ECO:0000256" key="1">
    <source>
        <dbReference type="SAM" id="MobiDB-lite"/>
    </source>
</evidence>
<protein>
    <submittedName>
        <fullName evidence="3">Uncharacterized protein</fullName>
    </submittedName>
</protein>
<feature type="transmembrane region" description="Helical" evidence="2">
    <location>
        <begin position="20"/>
        <end position="42"/>
    </location>
</feature>
<dbReference type="Proteomes" id="UP000271889">
    <property type="component" value="Unassembled WGS sequence"/>
</dbReference>
<evidence type="ECO:0000313" key="3">
    <source>
        <dbReference type="EMBL" id="VDK49584.1"/>
    </source>
</evidence>
<evidence type="ECO:0000256" key="2">
    <source>
        <dbReference type="SAM" id="Phobius"/>
    </source>
</evidence>